<dbReference type="NCBIfam" id="NF037995">
    <property type="entry name" value="TRAP_S1"/>
    <property type="match status" value="1"/>
</dbReference>
<proteinExistence type="predicted"/>
<dbReference type="PANTHER" id="PTHR33376">
    <property type="match status" value="1"/>
</dbReference>
<feature type="chain" id="PRO_5032633023" evidence="2">
    <location>
        <begin position="25"/>
        <end position="323"/>
    </location>
</feature>
<sequence length="323" mass="35203">MKGFKLLTATATLAAGLIAGSAQAQQYRIGLITPPPHQWSKSAEVIAKRLDEGSNGRIKLLVFPSGQLGNEAQMLQQLQTGALDFAFLTVGELTNRDPNYGIFLAPYLVKDAAGARRLLKGKVAQKLSDEVTKFGLKGLGWGMAGMRQIVMAGKVESAADIAGKKIRTVPLKQELDFWTKLGAAPTPMPLPALYDAFANRQVDGMQIDFEGTWNSKYYDHAGTIIESNHMMFPMIAVASGRKWQAIPAEDQVLIEKVMSEEIDNIVAAYAKIDADYLAQLKTTKVPVIKVDRAFFGKAVDAWYAEWSEQTPLLGALEADVAAQ</sequence>
<dbReference type="AlphaFoldDB" id="A0A840C371"/>
<name>A0A840C371_9HYPH</name>
<dbReference type="EMBL" id="JACIEN010000007">
    <property type="protein sequence ID" value="MBB4019570.1"/>
    <property type="molecule type" value="Genomic_DNA"/>
</dbReference>
<dbReference type="GO" id="GO:0030246">
    <property type="term" value="F:carbohydrate binding"/>
    <property type="evidence" value="ECO:0007669"/>
    <property type="project" value="TreeGrafter"/>
</dbReference>
<keyword evidence="4" id="KW-1185">Reference proteome</keyword>
<protein>
    <submittedName>
        <fullName evidence="3">TRAP-type C4-dicarboxylate transport system substrate-binding protein</fullName>
    </submittedName>
</protein>
<keyword evidence="1 2" id="KW-0732">Signal</keyword>
<dbReference type="GO" id="GO:0055085">
    <property type="term" value="P:transmembrane transport"/>
    <property type="evidence" value="ECO:0007669"/>
    <property type="project" value="InterPro"/>
</dbReference>
<dbReference type="Pfam" id="PF03480">
    <property type="entry name" value="DctP"/>
    <property type="match status" value="1"/>
</dbReference>
<comment type="caution">
    <text evidence="3">The sequence shown here is derived from an EMBL/GenBank/DDBJ whole genome shotgun (WGS) entry which is preliminary data.</text>
</comment>
<evidence type="ECO:0000256" key="1">
    <source>
        <dbReference type="ARBA" id="ARBA00022729"/>
    </source>
</evidence>
<dbReference type="InterPro" id="IPR018389">
    <property type="entry name" value="DctP_fam"/>
</dbReference>
<dbReference type="CDD" id="cd13603">
    <property type="entry name" value="PBP2_TRAP_Siap_TeaA_like"/>
    <property type="match status" value="1"/>
</dbReference>
<dbReference type="InterPro" id="IPR038404">
    <property type="entry name" value="TRAP_DctP_sf"/>
</dbReference>
<evidence type="ECO:0000313" key="4">
    <source>
        <dbReference type="Proteomes" id="UP000577362"/>
    </source>
</evidence>
<evidence type="ECO:0000256" key="2">
    <source>
        <dbReference type="SAM" id="SignalP"/>
    </source>
</evidence>
<feature type="signal peptide" evidence="2">
    <location>
        <begin position="1"/>
        <end position="24"/>
    </location>
</feature>
<dbReference type="Proteomes" id="UP000577362">
    <property type="component" value="Unassembled WGS sequence"/>
</dbReference>
<gene>
    <name evidence="3" type="ORF">GGR16_004621</name>
</gene>
<accession>A0A840C371</accession>
<evidence type="ECO:0000313" key="3">
    <source>
        <dbReference type="EMBL" id="MBB4019570.1"/>
    </source>
</evidence>
<reference evidence="3 4" key="1">
    <citation type="submission" date="2020-08" db="EMBL/GenBank/DDBJ databases">
        <title>Genomic Encyclopedia of Type Strains, Phase IV (KMG-IV): sequencing the most valuable type-strain genomes for metagenomic binning, comparative biology and taxonomic classification.</title>
        <authorList>
            <person name="Goeker M."/>
        </authorList>
    </citation>
    <scope>NUCLEOTIDE SEQUENCE [LARGE SCALE GENOMIC DNA]</scope>
    <source>
        <strain evidence="3 4">DSM 103737</strain>
    </source>
</reference>
<organism evidence="3 4">
    <name type="scientific">Chelatococcus caeni</name>
    <dbReference type="NCBI Taxonomy" id="1348468"/>
    <lineage>
        <taxon>Bacteria</taxon>
        <taxon>Pseudomonadati</taxon>
        <taxon>Pseudomonadota</taxon>
        <taxon>Alphaproteobacteria</taxon>
        <taxon>Hyphomicrobiales</taxon>
        <taxon>Chelatococcaceae</taxon>
        <taxon>Chelatococcus</taxon>
    </lineage>
</organism>
<dbReference type="PANTHER" id="PTHR33376:SF2">
    <property type="entry name" value="DICARBOXYLATE-BINDING PERIPLASMIC PROTEIN"/>
    <property type="match status" value="1"/>
</dbReference>
<dbReference type="Gene3D" id="3.40.190.170">
    <property type="entry name" value="Bacterial extracellular solute-binding protein, family 7"/>
    <property type="match status" value="1"/>
</dbReference>
<dbReference type="RefSeq" id="WP_183318377.1">
    <property type="nucleotide sequence ID" value="NZ_JACIEN010000007.1"/>
</dbReference>